<proteinExistence type="predicted"/>
<dbReference type="OrthoDB" id="5632076at2"/>
<organism evidence="3 4">
    <name type="scientific">Legionella beliardensis</name>
    <dbReference type="NCBI Taxonomy" id="91822"/>
    <lineage>
        <taxon>Bacteria</taxon>
        <taxon>Pseudomonadati</taxon>
        <taxon>Pseudomonadota</taxon>
        <taxon>Gammaproteobacteria</taxon>
        <taxon>Legionellales</taxon>
        <taxon>Legionellaceae</taxon>
        <taxon>Legionella</taxon>
    </lineage>
</organism>
<keyword evidence="4" id="KW-1185">Reference proteome</keyword>
<dbReference type="Gene3D" id="1.25.40.20">
    <property type="entry name" value="Ankyrin repeat-containing domain"/>
    <property type="match status" value="2"/>
</dbReference>
<protein>
    <submittedName>
        <fullName evidence="3">Ankyrin repeats (3 copies)</fullName>
    </submittedName>
</protein>
<keyword evidence="2" id="KW-0040">ANK repeat</keyword>
<evidence type="ECO:0000256" key="2">
    <source>
        <dbReference type="ARBA" id="ARBA00023043"/>
    </source>
</evidence>
<sequence>MENKDKESPYVHSSEEGHTLLSYMVYKGYERAVASYLEKMSSREELYHTARHKYNLIHLATLSNNAKMLELILAQPESQQLINQDNSYGNKPIHFAAKSGNTQLLRCLVTYEFFDKTTINAKNQDKYSPLAFYCLKGETDDTLFVKELLQYGANNDEREEECRNGLPCILALENHKPNVALYLFNFAKEQVKEKRFVLDKALRQGYKEIALFLINECQAEIEKVNSPHNSLLRAATLYNDVELLQLIFDLEKSMYENTSKTTSGYSLSTISGYLLGAMEGLLTLPANRHTELTYKKLVELGFDFSMRQNYTNKSIIDFLKENIDYFTRRGQAIAFAKPIIEDILERFKAQHEFSNEDELQKYQQMEQWFMQFINNSQIYEAEEKEANLIASRDEADNMHDKMDSCIIS</sequence>
<dbReference type="SUPFAM" id="SSF48403">
    <property type="entry name" value="Ankyrin repeat"/>
    <property type="match status" value="1"/>
</dbReference>
<dbReference type="AlphaFoldDB" id="A0A378JNW2"/>
<name>A0A378JNW2_9GAMM</name>
<dbReference type="SMART" id="SM00248">
    <property type="entry name" value="ANK"/>
    <property type="match status" value="4"/>
</dbReference>
<dbReference type="PANTHER" id="PTHR24198:SF165">
    <property type="entry name" value="ANKYRIN REPEAT-CONTAINING PROTEIN-RELATED"/>
    <property type="match status" value="1"/>
</dbReference>
<dbReference type="PANTHER" id="PTHR24198">
    <property type="entry name" value="ANKYRIN REPEAT AND PROTEIN KINASE DOMAIN-CONTAINING PROTEIN"/>
    <property type="match status" value="1"/>
</dbReference>
<evidence type="ECO:0000256" key="1">
    <source>
        <dbReference type="ARBA" id="ARBA00022737"/>
    </source>
</evidence>
<dbReference type="Pfam" id="PF12796">
    <property type="entry name" value="Ank_2"/>
    <property type="match status" value="1"/>
</dbReference>
<gene>
    <name evidence="3" type="ORF">NCTC13315_02946</name>
</gene>
<dbReference type="Proteomes" id="UP000254968">
    <property type="component" value="Unassembled WGS sequence"/>
</dbReference>
<evidence type="ECO:0000313" key="3">
    <source>
        <dbReference type="EMBL" id="STX55575.1"/>
    </source>
</evidence>
<dbReference type="InterPro" id="IPR002110">
    <property type="entry name" value="Ankyrin_rpt"/>
</dbReference>
<dbReference type="EMBL" id="UGNV01000003">
    <property type="protein sequence ID" value="STX55575.1"/>
    <property type="molecule type" value="Genomic_DNA"/>
</dbReference>
<dbReference type="InterPro" id="IPR036770">
    <property type="entry name" value="Ankyrin_rpt-contain_sf"/>
</dbReference>
<evidence type="ECO:0000313" key="4">
    <source>
        <dbReference type="Proteomes" id="UP000254968"/>
    </source>
</evidence>
<accession>A0A378JNW2</accession>
<keyword evidence="1" id="KW-0677">Repeat</keyword>
<reference evidence="3 4" key="1">
    <citation type="submission" date="2018-06" db="EMBL/GenBank/DDBJ databases">
        <authorList>
            <consortium name="Pathogen Informatics"/>
            <person name="Doyle S."/>
        </authorList>
    </citation>
    <scope>NUCLEOTIDE SEQUENCE [LARGE SCALE GENOMIC DNA]</scope>
    <source>
        <strain evidence="3 4">NCTC13315</strain>
    </source>
</reference>
<dbReference type="RefSeq" id="WP_115304192.1">
    <property type="nucleotide sequence ID" value="NZ_CAAAHO010000009.1"/>
</dbReference>